<name>A0AAU7GGS2_9MICO</name>
<sequence length="399" mass="40730">MSSTHTVAPGNAQATPGGILHLVRSGRASSRADIARHTGLSPSTVTQRVDALLGAGFLREAGEGVSHGGRRPRALEVDPSSGVVVATDLGSHHATFGLFDLSGRLLASRTEETDIGSGPDAVLRWIAATAEELRAANAAPGQELRGFGIGLPGPVDSTNGRMVSPSRMPGWNGVDVAAELRAITGLTVAADNDANLMALGEHDALGDRGGDADGGQLVFVKAGSSIGCGVIAFGGVYRGHHGMAGDISHVTVPGAPDVLCSCGRVGCLDAVAGGAAIVQALRRDGVEVADTRDVLALARDAHPLATQMLREAGLRTGGVLATIMNFFNPQRLVLGGILGEAEAFVAGVRSAIYSDCLPMITDQLDIAVSVAKQDAGIRGAARLVLDALFDPARVDSAVR</sequence>
<evidence type="ECO:0000259" key="2">
    <source>
        <dbReference type="PROSITE" id="PS51387"/>
    </source>
</evidence>
<dbReference type="CDD" id="cd00090">
    <property type="entry name" value="HTH_ARSR"/>
    <property type="match status" value="1"/>
</dbReference>
<dbReference type="RefSeq" id="WP_348790071.1">
    <property type="nucleotide sequence ID" value="NZ_CP157390.1"/>
</dbReference>
<dbReference type="InterPro" id="IPR016166">
    <property type="entry name" value="FAD-bd_PCMH"/>
</dbReference>
<organism evidence="3">
    <name type="scientific">Leifsonia sp. NPDC080035</name>
    <dbReference type="NCBI Taxonomy" id="3143936"/>
    <lineage>
        <taxon>Bacteria</taxon>
        <taxon>Bacillati</taxon>
        <taxon>Actinomycetota</taxon>
        <taxon>Actinomycetes</taxon>
        <taxon>Micrococcales</taxon>
        <taxon>Microbacteriaceae</taxon>
        <taxon>Leifsonia</taxon>
    </lineage>
</organism>
<reference evidence="3" key="1">
    <citation type="submission" date="2024-05" db="EMBL/GenBank/DDBJ databases">
        <title>The Natural Products Discovery Center: Release of the First 8490 Sequenced Strains for Exploring Actinobacteria Biosynthetic Diversity.</title>
        <authorList>
            <person name="Kalkreuter E."/>
            <person name="Kautsar S.A."/>
            <person name="Yang D."/>
            <person name="Bader C.D."/>
            <person name="Teijaro C.N."/>
            <person name="Fluegel L."/>
            <person name="Davis C.M."/>
            <person name="Simpson J.R."/>
            <person name="Lauterbach L."/>
            <person name="Steele A.D."/>
            <person name="Gui C."/>
            <person name="Meng S."/>
            <person name="Li G."/>
            <person name="Viehrig K."/>
            <person name="Ye F."/>
            <person name="Su P."/>
            <person name="Kiefer A.F."/>
            <person name="Nichols A."/>
            <person name="Cepeda A.J."/>
            <person name="Yan W."/>
            <person name="Fan B."/>
            <person name="Jiang Y."/>
            <person name="Adhikari A."/>
            <person name="Zheng C.-J."/>
            <person name="Schuster L."/>
            <person name="Cowan T.M."/>
            <person name="Smanski M.J."/>
            <person name="Chevrette M.G."/>
            <person name="de Carvalho L.P.S."/>
            <person name="Shen B."/>
        </authorList>
    </citation>
    <scope>NUCLEOTIDE SEQUENCE</scope>
    <source>
        <strain evidence="3">NPDC080035</strain>
    </source>
</reference>
<dbReference type="PROSITE" id="PS00519">
    <property type="entry name" value="HTH_ASNC_1"/>
    <property type="match status" value="1"/>
</dbReference>
<dbReference type="EMBL" id="CP157390">
    <property type="protein sequence ID" value="XBM50162.1"/>
    <property type="molecule type" value="Genomic_DNA"/>
</dbReference>
<dbReference type="PANTHER" id="PTHR18964">
    <property type="entry name" value="ROK (REPRESSOR, ORF, KINASE) FAMILY"/>
    <property type="match status" value="1"/>
</dbReference>
<dbReference type="AlphaFoldDB" id="A0AAU7GGS2"/>
<feature type="domain" description="FAD-binding PCMH-type" evidence="2">
    <location>
        <begin position="115"/>
        <end position="330"/>
    </location>
</feature>
<dbReference type="Gene3D" id="3.30.420.40">
    <property type="match status" value="2"/>
</dbReference>
<gene>
    <name evidence="3" type="ORF">AAME72_09890</name>
</gene>
<dbReference type="InterPro" id="IPR011991">
    <property type="entry name" value="ArsR-like_HTH"/>
</dbReference>
<accession>A0AAU7GGS2</accession>
<dbReference type="InterPro" id="IPR043129">
    <property type="entry name" value="ATPase_NBD"/>
</dbReference>
<proteinExistence type="inferred from homology"/>
<dbReference type="InterPro" id="IPR019885">
    <property type="entry name" value="Tscrpt_reg_HTH_AsnC-type_CS"/>
</dbReference>
<dbReference type="Pfam" id="PF00480">
    <property type="entry name" value="ROK"/>
    <property type="match status" value="1"/>
</dbReference>
<dbReference type="InterPro" id="IPR000600">
    <property type="entry name" value="ROK"/>
</dbReference>
<dbReference type="SUPFAM" id="SSF46785">
    <property type="entry name" value="Winged helix' DNA-binding domain"/>
    <property type="match status" value="1"/>
</dbReference>
<dbReference type="Pfam" id="PF13412">
    <property type="entry name" value="HTH_24"/>
    <property type="match status" value="1"/>
</dbReference>
<evidence type="ECO:0000256" key="1">
    <source>
        <dbReference type="ARBA" id="ARBA00006479"/>
    </source>
</evidence>
<protein>
    <submittedName>
        <fullName evidence="3">ROK family transcriptional regulator</fullName>
    </submittedName>
</protein>
<comment type="similarity">
    <text evidence="1">Belongs to the ROK (NagC/XylR) family.</text>
</comment>
<dbReference type="GO" id="GO:0071949">
    <property type="term" value="F:FAD binding"/>
    <property type="evidence" value="ECO:0007669"/>
    <property type="project" value="InterPro"/>
</dbReference>
<dbReference type="SUPFAM" id="SSF53067">
    <property type="entry name" value="Actin-like ATPase domain"/>
    <property type="match status" value="1"/>
</dbReference>
<dbReference type="Gene3D" id="1.10.10.10">
    <property type="entry name" value="Winged helix-like DNA-binding domain superfamily/Winged helix DNA-binding domain"/>
    <property type="match status" value="1"/>
</dbReference>
<dbReference type="PROSITE" id="PS51387">
    <property type="entry name" value="FAD_PCMH"/>
    <property type="match status" value="1"/>
</dbReference>
<dbReference type="PANTHER" id="PTHR18964:SF173">
    <property type="entry name" value="GLUCOKINASE"/>
    <property type="match status" value="1"/>
</dbReference>
<dbReference type="InterPro" id="IPR036388">
    <property type="entry name" value="WH-like_DNA-bd_sf"/>
</dbReference>
<evidence type="ECO:0000313" key="3">
    <source>
        <dbReference type="EMBL" id="XBM50162.1"/>
    </source>
</evidence>
<dbReference type="InterPro" id="IPR036390">
    <property type="entry name" value="WH_DNA-bd_sf"/>
</dbReference>